<dbReference type="Proteomes" id="UP000245626">
    <property type="component" value="Unassembled WGS sequence"/>
</dbReference>
<evidence type="ECO:0000313" key="1">
    <source>
        <dbReference type="EMBL" id="PWN50063.1"/>
    </source>
</evidence>
<evidence type="ECO:0000313" key="2">
    <source>
        <dbReference type="Proteomes" id="UP000245626"/>
    </source>
</evidence>
<name>A0ACD0NW21_9BASI</name>
<dbReference type="EMBL" id="KZ819974">
    <property type="protein sequence ID" value="PWN50063.1"/>
    <property type="molecule type" value="Genomic_DNA"/>
</dbReference>
<proteinExistence type="predicted"/>
<accession>A0ACD0NW21</accession>
<reference evidence="1 2" key="1">
    <citation type="journal article" date="2018" name="Mol. Biol. Evol.">
        <title>Broad Genomic Sampling Reveals a Smut Pathogenic Ancestry of the Fungal Clade Ustilaginomycotina.</title>
        <authorList>
            <person name="Kijpornyongpan T."/>
            <person name="Mondo S.J."/>
            <person name="Barry K."/>
            <person name="Sandor L."/>
            <person name="Lee J."/>
            <person name="Lipzen A."/>
            <person name="Pangilinan J."/>
            <person name="LaButti K."/>
            <person name="Hainaut M."/>
            <person name="Henrissat B."/>
            <person name="Grigoriev I.V."/>
            <person name="Spatafora J.W."/>
            <person name="Aime M.C."/>
        </authorList>
    </citation>
    <scope>NUCLEOTIDE SEQUENCE [LARGE SCALE GENOMIC DNA]</scope>
    <source>
        <strain evidence="1 2">SA 807</strain>
    </source>
</reference>
<sequence>MFMTKDQRIALPEDDDSCESQPFIQKEKDDSPFVQVVTLQERERPKALVKWATKGLKALAILILAYLSLQGLLSTINYGDRCFPHRPHHPRRPPFHHPPHHRPPFPGHDPEGPNRPRPFPPHRFPPPPPPKVLECVKLAPPGESFNMTLPLEDERSRIFVHPSLSGASLRIVRDGPVGEDGCGRGPGRDHHRLPNGPSPPGPPGFPHGQPHGPPPPSPPPPPPSRGRSGEPGFPRGRPPQLPRSGPRGEDPMDPKGGRYHRLQTPEKPGSHDKDPEKPPRFSMALVEFTVPKADAGGQREGEVSSSSSTQDLYACSLRGGGAGAPGWKRDEATGFGVFQAKHVPKRLGGELVEEGAGRIGWNRERSARVRYGEEDEGKDEDEDDFEKIVGGIKVEIHLPSGYPRSVTNLGPVFHI</sequence>
<gene>
    <name evidence="1" type="ORF">IE53DRAFT_380060</name>
</gene>
<protein>
    <submittedName>
        <fullName evidence="1">Uncharacterized protein</fullName>
    </submittedName>
</protein>
<organism evidence="1 2">
    <name type="scientific">Violaceomyces palustris</name>
    <dbReference type="NCBI Taxonomy" id="1673888"/>
    <lineage>
        <taxon>Eukaryota</taxon>
        <taxon>Fungi</taxon>
        <taxon>Dikarya</taxon>
        <taxon>Basidiomycota</taxon>
        <taxon>Ustilaginomycotina</taxon>
        <taxon>Ustilaginomycetes</taxon>
        <taxon>Violaceomycetales</taxon>
        <taxon>Violaceomycetaceae</taxon>
        <taxon>Violaceomyces</taxon>
    </lineage>
</organism>
<keyword evidence="2" id="KW-1185">Reference proteome</keyword>